<reference evidence="1 2" key="1">
    <citation type="submission" date="2014-07" db="EMBL/GenBank/DDBJ databases">
        <title>Genome Sequence of Rhodococcus opacus Strain R7, a Biodegrader of Mono- and Polycyclic Aromatic Hydrocarbons.</title>
        <authorList>
            <person name="Di Gennaro P."/>
            <person name="Zampolli J."/>
            <person name="Presti I."/>
            <person name="Cappelletti M."/>
            <person name="D'Ursi P."/>
            <person name="Orro A."/>
            <person name="Mezzelani A."/>
            <person name="Milanesi L."/>
        </authorList>
    </citation>
    <scope>NUCLEOTIDE SEQUENCE [LARGE SCALE GENOMIC DNA]</scope>
    <source>
        <strain evidence="1 2">R7</strain>
    </source>
</reference>
<evidence type="ECO:0000313" key="2">
    <source>
        <dbReference type="Proteomes" id="UP000028488"/>
    </source>
</evidence>
<dbReference type="AlphaFoldDB" id="A0A076EBP5"/>
<name>A0A076EBP5_RHOOP</name>
<evidence type="ECO:0000313" key="1">
    <source>
        <dbReference type="EMBL" id="AII03705.1"/>
    </source>
</evidence>
<sequence length="64" mass="7301">METGTDETKTCSFCRGPIGYEIKDAHAGFASLPPGKRYRVFHCMNRCPRSAPDGLECRHRHEYL</sequence>
<protein>
    <submittedName>
        <fullName evidence="1">Uncharacterized protein</fullName>
    </submittedName>
</protein>
<organism evidence="1 2">
    <name type="scientific">Rhodococcus opacus</name>
    <name type="common">Nocardia opaca</name>
    <dbReference type="NCBI Taxonomy" id="37919"/>
    <lineage>
        <taxon>Bacteria</taxon>
        <taxon>Bacillati</taxon>
        <taxon>Actinomycetota</taxon>
        <taxon>Actinomycetes</taxon>
        <taxon>Mycobacteriales</taxon>
        <taxon>Nocardiaceae</taxon>
        <taxon>Rhodococcus</taxon>
    </lineage>
</organism>
<gene>
    <name evidence="1" type="ORF">EP51_03380</name>
</gene>
<dbReference type="Proteomes" id="UP000028488">
    <property type="component" value="Chromosome"/>
</dbReference>
<proteinExistence type="predicted"/>
<dbReference type="EMBL" id="CP008947">
    <property type="protein sequence ID" value="AII03705.1"/>
    <property type="molecule type" value="Genomic_DNA"/>
</dbReference>
<dbReference type="RefSeq" id="WP_128638562.1">
    <property type="nucleotide sequence ID" value="NZ_CP008947.1"/>
</dbReference>
<accession>A0A076EBP5</accession>